<protein>
    <submittedName>
        <fullName evidence="1">Uncharacterized protein</fullName>
    </submittedName>
</protein>
<reference evidence="1" key="1">
    <citation type="submission" date="2021-03" db="EMBL/GenBank/DDBJ databases">
        <title>Plesiomonas shigelloides zfcc0051, isolated from zebrafish feces.</title>
        <authorList>
            <person name="Vanderhoek Z."/>
            <person name="Gaulke C."/>
        </authorList>
    </citation>
    <scope>NUCLEOTIDE SEQUENCE</scope>
    <source>
        <strain evidence="1">Zfcc0051</strain>
    </source>
</reference>
<dbReference type="RefSeq" id="WP_207542876.1">
    <property type="nucleotide sequence ID" value="NZ_JAFNAA010000144.1"/>
</dbReference>
<evidence type="ECO:0000313" key="2">
    <source>
        <dbReference type="Proteomes" id="UP000664658"/>
    </source>
</evidence>
<accession>A0A8I2B797</accession>
<proteinExistence type="predicted"/>
<sequence>MSIPNIKHAASLISHDNIDFPDSGLPPDTAKSLLPKVSEEVVLDYDSTKKSRKEQAFLREHISGGQHKAKCILCKYEYPLEFLVAAHIKKRAECSKS</sequence>
<dbReference type="EMBL" id="JAFNAA010000144">
    <property type="protein sequence ID" value="MBO1109977.1"/>
    <property type="molecule type" value="Genomic_DNA"/>
</dbReference>
<dbReference type="Proteomes" id="UP000664658">
    <property type="component" value="Unassembled WGS sequence"/>
</dbReference>
<dbReference type="AlphaFoldDB" id="A0A8I2B797"/>
<evidence type="ECO:0000313" key="1">
    <source>
        <dbReference type="EMBL" id="MBO1109977.1"/>
    </source>
</evidence>
<name>A0A8I2B797_PLESH</name>
<organism evidence="1 2">
    <name type="scientific">Plesiomonas shigelloides</name>
    <name type="common">Aeromonas shigelloides</name>
    <dbReference type="NCBI Taxonomy" id="703"/>
    <lineage>
        <taxon>Bacteria</taxon>
        <taxon>Pseudomonadati</taxon>
        <taxon>Pseudomonadota</taxon>
        <taxon>Gammaproteobacteria</taxon>
        <taxon>Enterobacterales</taxon>
        <taxon>Enterobacteriaceae</taxon>
        <taxon>Plesiomonas</taxon>
    </lineage>
</organism>
<comment type="caution">
    <text evidence="1">The sequence shown here is derived from an EMBL/GenBank/DDBJ whole genome shotgun (WGS) entry which is preliminary data.</text>
</comment>
<gene>
    <name evidence="1" type="ORF">J2R62_17665</name>
</gene>
<feature type="non-terminal residue" evidence="1">
    <location>
        <position position="97"/>
    </location>
</feature>